<dbReference type="InterPro" id="IPR002052">
    <property type="entry name" value="DNA_methylase_N6_adenine_CS"/>
</dbReference>
<dbReference type="EMBL" id="PQGG01000012">
    <property type="protein sequence ID" value="POP53649.1"/>
    <property type="molecule type" value="Genomic_DNA"/>
</dbReference>
<keyword evidence="1" id="KW-0963">Cytoplasm</keyword>
<organism evidence="8 10">
    <name type="scientific">Zhongshania marina</name>
    <dbReference type="NCBI Taxonomy" id="2304603"/>
    <lineage>
        <taxon>Bacteria</taxon>
        <taxon>Pseudomonadati</taxon>
        <taxon>Pseudomonadota</taxon>
        <taxon>Gammaproteobacteria</taxon>
        <taxon>Cellvibrionales</taxon>
        <taxon>Spongiibacteraceae</taxon>
        <taxon>Zhongshania</taxon>
    </lineage>
</organism>
<dbReference type="PROSITE" id="PS00092">
    <property type="entry name" value="N6_MTASE"/>
    <property type="match status" value="1"/>
</dbReference>
<evidence type="ECO:0000313" key="8">
    <source>
        <dbReference type="EMBL" id="POP53649.1"/>
    </source>
</evidence>
<keyword evidence="3 8" id="KW-0489">Methyltransferase</keyword>
<name>A0A2S4HI70_9GAMM</name>
<dbReference type="Pfam" id="PF26049">
    <property type="entry name" value="RLMG_N"/>
    <property type="match status" value="1"/>
</dbReference>
<protein>
    <submittedName>
        <fullName evidence="8">50S rRNA methyltransferase</fullName>
    </submittedName>
    <submittedName>
        <fullName evidence="9">Class I SAM-dependent methyltransferase</fullName>
    </submittedName>
</protein>
<accession>A0A2S4HI70</accession>
<evidence type="ECO:0000256" key="3">
    <source>
        <dbReference type="ARBA" id="ARBA00022603"/>
    </source>
</evidence>
<evidence type="ECO:0000313" key="9">
    <source>
        <dbReference type="EMBL" id="RNL67467.1"/>
    </source>
</evidence>
<sequence>MVDLALFDSPFGVLQLSRRPHRSRETLQPWDAADEYLLQHIAEQDIPAHSRFLIVNDAQGSLCSALSAYDCTLWADSAISQLSATENCARNQCKPPHFLPATDIPQGEFDYILYKLPKSRSLLKYQLTHLSGLLNSADCFTAAAMARHIDHHIVAAFADYLAPARPSLARKKARLIHLLEKPTPKTVGDDSKVLTIPDYNLVLHNRANVFSRDKLDRGSRLMLSGMEKLPAAERIADLACGNGLLGIHAARLWPNATISFFDDSYLALDSARKNIGVNTCMAGANTSFTPDDCLSNYDGQPFDLILCNPPFHQDHHVGDHIAQQMFRDALKHIAPNGRLCVVGNRHLGYHVVLKKLFGHCDVIASDPKFVVLAAYC</sequence>
<evidence type="ECO:0000256" key="5">
    <source>
        <dbReference type="ARBA" id="ARBA00022691"/>
    </source>
</evidence>
<comment type="caution">
    <text evidence="8">The sequence shown here is derived from an EMBL/GenBank/DDBJ whole genome shotgun (WGS) entry which is preliminary data.</text>
</comment>
<evidence type="ECO:0000256" key="1">
    <source>
        <dbReference type="ARBA" id="ARBA00022490"/>
    </source>
</evidence>
<dbReference type="InterPro" id="IPR046977">
    <property type="entry name" value="RsmC/RlmG"/>
</dbReference>
<evidence type="ECO:0000259" key="7">
    <source>
        <dbReference type="Pfam" id="PF26049"/>
    </source>
</evidence>
<dbReference type="InterPro" id="IPR017237">
    <property type="entry name" value="RLMG"/>
</dbReference>
<dbReference type="PANTHER" id="PTHR47816">
    <property type="entry name" value="RIBOSOMAL RNA SMALL SUBUNIT METHYLTRANSFERASE C"/>
    <property type="match status" value="1"/>
</dbReference>
<feature type="domain" description="Methyltransferase small" evidence="6">
    <location>
        <begin position="201"/>
        <end position="372"/>
    </location>
</feature>
<dbReference type="RefSeq" id="WP_103683409.1">
    <property type="nucleotide sequence ID" value="NZ_PQGG01000012.1"/>
</dbReference>
<dbReference type="PIRSF" id="PIRSF037565">
    <property type="entry name" value="RRNA_m2G_Mtase_RsmD_prd"/>
    <property type="match status" value="1"/>
</dbReference>
<dbReference type="PANTHER" id="PTHR47816:SF5">
    <property type="entry name" value="RIBOSOMAL RNA LARGE SUBUNIT METHYLTRANSFERASE G"/>
    <property type="match status" value="1"/>
</dbReference>
<proteinExistence type="predicted"/>
<feature type="domain" description="RlmG N-terminal" evidence="7">
    <location>
        <begin position="7"/>
        <end position="178"/>
    </location>
</feature>
<evidence type="ECO:0000259" key="6">
    <source>
        <dbReference type="Pfam" id="PF05175"/>
    </source>
</evidence>
<dbReference type="InterPro" id="IPR029063">
    <property type="entry name" value="SAM-dependent_MTases_sf"/>
</dbReference>
<reference evidence="9 11" key="2">
    <citation type="submission" date="2018-10" db="EMBL/GenBank/DDBJ databases">
        <title>Draft genome sequence of Zhongshania sp. DSW25-10.</title>
        <authorList>
            <person name="Oh J."/>
        </authorList>
    </citation>
    <scope>NUCLEOTIDE SEQUENCE [LARGE SCALE GENOMIC DNA]</scope>
    <source>
        <strain evidence="9 11">DSW25-10</strain>
    </source>
</reference>
<dbReference type="Proteomes" id="UP000274695">
    <property type="component" value="Unassembled WGS sequence"/>
</dbReference>
<dbReference type="CDD" id="cd02440">
    <property type="entry name" value="AdoMet_MTases"/>
    <property type="match status" value="1"/>
</dbReference>
<evidence type="ECO:0000256" key="4">
    <source>
        <dbReference type="ARBA" id="ARBA00022679"/>
    </source>
</evidence>
<dbReference type="SUPFAM" id="SSF53335">
    <property type="entry name" value="S-adenosyl-L-methionine-dependent methyltransferases"/>
    <property type="match status" value="1"/>
</dbReference>
<dbReference type="GO" id="GO:0005737">
    <property type="term" value="C:cytoplasm"/>
    <property type="evidence" value="ECO:0007669"/>
    <property type="project" value="InterPro"/>
</dbReference>
<evidence type="ECO:0000313" key="11">
    <source>
        <dbReference type="Proteomes" id="UP000274695"/>
    </source>
</evidence>
<gene>
    <name evidence="8" type="ORF">C0068_05095</name>
    <name evidence="9" type="ORF">D0911_00010</name>
</gene>
<evidence type="ECO:0000313" key="10">
    <source>
        <dbReference type="Proteomes" id="UP000237222"/>
    </source>
</evidence>
<reference evidence="8" key="1">
    <citation type="submission" date="2018-01" db="EMBL/GenBank/DDBJ databases">
        <authorList>
            <person name="Yu X.-D."/>
        </authorList>
    </citation>
    <scope>NUCLEOTIDE SEQUENCE</scope>
    <source>
        <strain evidence="8">ZX-21</strain>
    </source>
</reference>
<keyword evidence="4" id="KW-0808">Transferase</keyword>
<evidence type="ECO:0000256" key="2">
    <source>
        <dbReference type="ARBA" id="ARBA00022552"/>
    </source>
</evidence>
<dbReference type="GO" id="GO:0003676">
    <property type="term" value="F:nucleic acid binding"/>
    <property type="evidence" value="ECO:0007669"/>
    <property type="project" value="InterPro"/>
</dbReference>
<dbReference type="Gene3D" id="3.40.50.150">
    <property type="entry name" value="Vaccinia Virus protein VP39"/>
    <property type="match status" value="2"/>
</dbReference>
<dbReference type="OrthoDB" id="29650at2"/>
<keyword evidence="2" id="KW-0698">rRNA processing</keyword>
<dbReference type="InterPro" id="IPR007848">
    <property type="entry name" value="Small_mtfrase_dom"/>
</dbReference>
<dbReference type="Pfam" id="PF05175">
    <property type="entry name" value="MTS"/>
    <property type="match status" value="1"/>
</dbReference>
<keyword evidence="5" id="KW-0949">S-adenosyl-L-methionine</keyword>
<keyword evidence="11" id="KW-1185">Reference proteome</keyword>
<dbReference type="InterPro" id="IPR058679">
    <property type="entry name" value="RlmG_N"/>
</dbReference>
<dbReference type="GO" id="GO:0008990">
    <property type="term" value="F:rRNA (guanine-N2-)-methyltransferase activity"/>
    <property type="evidence" value="ECO:0007669"/>
    <property type="project" value="InterPro"/>
</dbReference>
<dbReference type="Proteomes" id="UP000237222">
    <property type="component" value="Unassembled WGS sequence"/>
</dbReference>
<dbReference type="EMBL" id="RHGB01000001">
    <property type="protein sequence ID" value="RNL67467.1"/>
    <property type="molecule type" value="Genomic_DNA"/>
</dbReference>
<dbReference type="AlphaFoldDB" id="A0A2S4HI70"/>